<evidence type="ECO:0000256" key="6">
    <source>
        <dbReference type="PIRNR" id="PIRNR002889"/>
    </source>
</evidence>
<dbReference type="PANTHER" id="PTHR30435:SF19">
    <property type="entry name" value="FLAGELLAR BASAL-BODY ROD PROTEIN FLGG"/>
    <property type="match status" value="1"/>
</dbReference>
<proteinExistence type="inferred from homology"/>
<organism evidence="7 8">
    <name type="scientific">Acetoanaerobium pronyense</name>
    <dbReference type="NCBI Taxonomy" id="1482736"/>
    <lineage>
        <taxon>Bacteria</taxon>
        <taxon>Bacillati</taxon>
        <taxon>Bacillota</taxon>
        <taxon>Clostridia</taxon>
        <taxon>Peptostreptococcales</taxon>
        <taxon>Filifactoraceae</taxon>
        <taxon>Acetoanaerobium</taxon>
    </lineage>
</organism>
<comment type="similarity">
    <text evidence="2 6">Belongs to the flagella basal body rod proteins family.</text>
</comment>
<comment type="subcellular location">
    <subcellularLocation>
        <location evidence="1 6">Bacterial flagellum basal body</location>
    </subcellularLocation>
</comment>
<keyword evidence="7" id="KW-0282">Flagellum</keyword>
<evidence type="ECO:0000256" key="1">
    <source>
        <dbReference type="ARBA" id="ARBA00004117"/>
    </source>
</evidence>
<sequence length="131" mass="14955">MNFNNIRNMHTALNAYSLRNESINNNLANVNTPNYKREVVRFEEFLKDSRGKYINGYKTHEKHIDIPNIGSSKAPYVDKDRSFSTRIDGNNVNADLEMADLVKNSVNYNAVTQQISNRFRGLKTAITGGNR</sequence>
<dbReference type="Proteomes" id="UP001314903">
    <property type="component" value="Unassembled WGS sequence"/>
</dbReference>
<gene>
    <name evidence="7" type="ORF">J2Z35_000180</name>
</gene>
<keyword evidence="7" id="KW-0969">Cilium</keyword>
<dbReference type="InterPro" id="IPR006300">
    <property type="entry name" value="FlgB"/>
</dbReference>
<evidence type="ECO:0000256" key="2">
    <source>
        <dbReference type="ARBA" id="ARBA00009677"/>
    </source>
</evidence>
<comment type="subunit">
    <text evidence="6">The basal body constitutes a major portion of the flagellar organelle and consists of a number of rings mounted on a central rod.</text>
</comment>
<evidence type="ECO:0000256" key="3">
    <source>
        <dbReference type="ARBA" id="ARBA00014376"/>
    </source>
</evidence>
<name>A0ABS4KGJ8_9FIRM</name>
<evidence type="ECO:0000313" key="7">
    <source>
        <dbReference type="EMBL" id="MBP2026391.1"/>
    </source>
</evidence>
<dbReference type="EMBL" id="JAGGLI010000001">
    <property type="protein sequence ID" value="MBP2026391.1"/>
    <property type="molecule type" value="Genomic_DNA"/>
</dbReference>
<keyword evidence="8" id="KW-1185">Reference proteome</keyword>
<accession>A0ABS4KGJ8</accession>
<reference evidence="7 8" key="1">
    <citation type="submission" date="2021-03" db="EMBL/GenBank/DDBJ databases">
        <title>Genomic Encyclopedia of Type Strains, Phase IV (KMG-IV): sequencing the most valuable type-strain genomes for metagenomic binning, comparative biology and taxonomic classification.</title>
        <authorList>
            <person name="Goeker M."/>
        </authorList>
    </citation>
    <scope>NUCLEOTIDE SEQUENCE [LARGE SCALE GENOMIC DNA]</scope>
    <source>
        <strain evidence="7 8">DSM 27512</strain>
    </source>
</reference>
<dbReference type="NCBIfam" id="TIGR01396">
    <property type="entry name" value="FlgB"/>
    <property type="match status" value="1"/>
</dbReference>
<dbReference type="PANTHER" id="PTHR30435">
    <property type="entry name" value="FLAGELLAR PROTEIN"/>
    <property type="match status" value="1"/>
</dbReference>
<comment type="caution">
    <text evidence="7">The sequence shown here is derived from an EMBL/GenBank/DDBJ whole genome shotgun (WGS) entry which is preliminary data.</text>
</comment>
<dbReference type="RefSeq" id="WP_209658383.1">
    <property type="nucleotide sequence ID" value="NZ_JAGGLI010000001.1"/>
</dbReference>
<dbReference type="PIRSF" id="PIRSF002889">
    <property type="entry name" value="Rod_FlgB"/>
    <property type="match status" value="1"/>
</dbReference>
<evidence type="ECO:0000256" key="4">
    <source>
        <dbReference type="ARBA" id="ARBA00023143"/>
    </source>
</evidence>
<evidence type="ECO:0000256" key="5">
    <source>
        <dbReference type="ARBA" id="ARBA00024934"/>
    </source>
</evidence>
<comment type="function">
    <text evidence="5 6">Structural component of flagellum, the bacterial motility apparatus. Part of the rod structure of flagellar basal body.</text>
</comment>
<protein>
    <recommendedName>
        <fullName evidence="3 6">Flagellar basal body rod protein FlgB</fullName>
    </recommendedName>
</protein>
<evidence type="ECO:0000313" key="8">
    <source>
        <dbReference type="Proteomes" id="UP001314903"/>
    </source>
</evidence>
<keyword evidence="7" id="KW-0966">Cell projection</keyword>
<keyword evidence="4 6" id="KW-0975">Bacterial flagellum</keyword>